<proteinExistence type="predicted"/>
<evidence type="ECO:0000313" key="1">
    <source>
        <dbReference type="Proteomes" id="UP000694925"/>
    </source>
</evidence>
<gene>
    <name evidence="2" type="primary">LOC113463942</name>
</gene>
<sequence length="192" mass="21656">VPPFLGTASLEYPDKLSEQQMGGLVGHIYNTSLPYPLQRKKIISYRLTAFTPGCSSTFGVGSNWTENKILVFARNFFESVWHLTWTSSGEKSFLIFSARTVAALVFFCLGISSIRPPVIDARGLIDSIPSSLRYNWTRCSWIRLRGRSHAGRGSRKTWSSYSCPAFRAELEGIGEGKRMRTWEQDEDAEAFL</sequence>
<keyword evidence="1" id="KW-1185">Reference proteome</keyword>
<dbReference type="AlphaFoldDB" id="A0AAJ7W956"/>
<organism evidence="1 2">
    <name type="scientific">Ceratina calcarata</name>
    <dbReference type="NCBI Taxonomy" id="156304"/>
    <lineage>
        <taxon>Eukaryota</taxon>
        <taxon>Metazoa</taxon>
        <taxon>Ecdysozoa</taxon>
        <taxon>Arthropoda</taxon>
        <taxon>Hexapoda</taxon>
        <taxon>Insecta</taxon>
        <taxon>Pterygota</taxon>
        <taxon>Neoptera</taxon>
        <taxon>Endopterygota</taxon>
        <taxon>Hymenoptera</taxon>
        <taxon>Apocrita</taxon>
        <taxon>Aculeata</taxon>
        <taxon>Apoidea</taxon>
        <taxon>Anthophila</taxon>
        <taxon>Apidae</taxon>
        <taxon>Ceratina</taxon>
        <taxon>Zadontomerus</taxon>
    </lineage>
</organism>
<feature type="non-terminal residue" evidence="2">
    <location>
        <position position="1"/>
    </location>
</feature>
<protein>
    <submittedName>
        <fullName evidence="2">Uncharacterized protein LOC113463942</fullName>
    </submittedName>
</protein>
<dbReference type="Proteomes" id="UP000694925">
    <property type="component" value="Unplaced"/>
</dbReference>
<accession>A0AAJ7W956</accession>
<dbReference type="RefSeq" id="XP_026666990.1">
    <property type="nucleotide sequence ID" value="XM_026811189.1"/>
</dbReference>
<reference evidence="2" key="1">
    <citation type="submission" date="2025-08" db="UniProtKB">
        <authorList>
            <consortium name="RefSeq"/>
        </authorList>
    </citation>
    <scope>IDENTIFICATION</scope>
    <source>
        <tissue evidence="2">Whole body</tissue>
    </source>
</reference>
<name>A0AAJ7W956_9HYME</name>
<evidence type="ECO:0000313" key="2">
    <source>
        <dbReference type="RefSeq" id="XP_026666990.1"/>
    </source>
</evidence>
<dbReference type="KEGG" id="ccal:113463942"/>
<dbReference type="GeneID" id="113463942"/>